<feature type="transmembrane region" description="Helical" evidence="10">
    <location>
        <begin position="74"/>
        <end position="94"/>
    </location>
</feature>
<evidence type="ECO:0000313" key="12">
    <source>
        <dbReference type="WBParaSite" id="EN70_3472"/>
    </source>
</evidence>
<dbReference type="Pfam" id="PF13692">
    <property type="entry name" value="Glyco_trans_1_4"/>
    <property type="match status" value="1"/>
</dbReference>
<sequence>MVLRGKNATLVVIGDIGRSPRICYHARSLADKNYRVQIVGYKDSAIHQSIQQHPYISVVSLRSPPEYICKLRPVFALVLKFLWTLIVLLLALFFRIEWPLLIMVQNPPGLPSLLACWLCARIRRAQFIIDWHNYTYSVLRKKYNIDEIRVDRASDRRMQNSLNCSDDHGLAANDFSGMRGKRMTRVERAVQAAAATANKRKRQSDRKKRYSVMQRYVEYIYYWEGYFGRRADLNICVTHAMRQDMFDAWEISAATVYDRPPDWSFRKLTDEERHKFLLKLIDYGGEFEIFKAINNSGSQRDCVFVEETLISYRDNGGKVHLRNDRPLLLVSSTSWTEDEDFGILLDALREFDNIAKLSSKTNPTIRLPFIICIITGRGPLRSYYLGRIEHMQMQNVEVLTSWLEAEDYPLLLGCADIGVSLHTSTSGLDLPMKVVDMLGCGLPVIAKRFGCIGELVSDGHNGRLFDTSHELSHIIKSLTCGFPLYCSQLNTLISNVHSDPLISWNKNWDACMWPLVRSYGALSVEDLARRQRFAVISLQNRPETAELRDIFEMKQQDNNEHESFLSSGGSKQLLSGTFSELCIELALHYFIAKMLPLVTIACIFPTIPIFIFALLVVGCSSKKTGPEGGEKKDGRADQGQPIPIPRSTPAAIFPPQPAAPAEKKPNEKEINKESAPKKETNTVGAAVGGGEKEEEDGGYESCPDMTPEQLAKIANESPAK</sequence>
<protein>
    <submittedName>
        <fullName evidence="12">Glycosyl transferase</fullName>
    </submittedName>
</protein>
<dbReference type="SUPFAM" id="SSF53756">
    <property type="entry name" value="UDP-Glycosyltransferase/glycogen phosphorylase"/>
    <property type="match status" value="1"/>
</dbReference>
<accession>A0A1I7VK88</accession>
<feature type="compositionally biased region" description="Pro residues" evidence="9">
    <location>
        <begin position="642"/>
        <end position="658"/>
    </location>
</feature>
<comment type="pathway">
    <text evidence="2">Protein modification; protein glycosylation.</text>
</comment>
<dbReference type="GO" id="GO:0005789">
    <property type="term" value="C:endoplasmic reticulum membrane"/>
    <property type="evidence" value="ECO:0007669"/>
    <property type="project" value="UniProtKB-SubCell"/>
</dbReference>
<proteinExistence type="predicted"/>
<keyword evidence="4" id="KW-0808">Transferase</keyword>
<keyword evidence="11" id="KW-1185">Reference proteome</keyword>
<dbReference type="PANTHER" id="PTHR13036">
    <property type="entry name" value="BETA1,4 MANNOSYLTRANSFERASE"/>
    <property type="match status" value="1"/>
</dbReference>
<dbReference type="STRING" id="7209.A0A1I7VK88"/>
<organism evidence="11 12">
    <name type="scientific">Loa loa</name>
    <name type="common">Eye worm</name>
    <name type="synonym">Filaria loa</name>
    <dbReference type="NCBI Taxonomy" id="7209"/>
    <lineage>
        <taxon>Eukaryota</taxon>
        <taxon>Metazoa</taxon>
        <taxon>Ecdysozoa</taxon>
        <taxon>Nematoda</taxon>
        <taxon>Chromadorea</taxon>
        <taxon>Rhabditida</taxon>
        <taxon>Spirurina</taxon>
        <taxon>Spiruromorpha</taxon>
        <taxon>Filarioidea</taxon>
        <taxon>Onchocercidae</taxon>
        <taxon>Loa</taxon>
    </lineage>
</organism>
<feature type="compositionally biased region" description="Basic and acidic residues" evidence="9">
    <location>
        <begin position="661"/>
        <end position="680"/>
    </location>
</feature>
<comment type="subcellular location">
    <subcellularLocation>
        <location evidence="1">Endoplasmic reticulum membrane</location>
        <topology evidence="1">Single-pass membrane protein</topology>
    </subcellularLocation>
</comment>
<dbReference type="GO" id="GO:0000030">
    <property type="term" value="F:mannosyltransferase activity"/>
    <property type="evidence" value="ECO:0007669"/>
    <property type="project" value="InterPro"/>
</dbReference>
<dbReference type="AlphaFoldDB" id="A0A1I7VK88"/>
<feature type="transmembrane region" description="Helical" evidence="10">
    <location>
        <begin position="597"/>
        <end position="617"/>
    </location>
</feature>
<evidence type="ECO:0000256" key="8">
    <source>
        <dbReference type="ARBA" id="ARBA00023136"/>
    </source>
</evidence>
<evidence type="ECO:0000256" key="1">
    <source>
        <dbReference type="ARBA" id="ARBA00004389"/>
    </source>
</evidence>
<dbReference type="Gene3D" id="3.40.50.2000">
    <property type="entry name" value="Glycogen Phosphorylase B"/>
    <property type="match status" value="1"/>
</dbReference>
<evidence type="ECO:0000313" key="11">
    <source>
        <dbReference type="Proteomes" id="UP000095285"/>
    </source>
</evidence>
<reference evidence="12" key="2">
    <citation type="submission" date="2016-11" db="UniProtKB">
        <authorList>
            <consortium name="WormBaseParasite"/>
        </authorList>
    </citation>
    <scope>IDENTIFICATION</scope>
</reference>
<evidence type="ECO:0000256" key="4">
    <source>
        <dbReference type="ARBA" id="ARBA00022679"/>
    </source>
</evidence>
<dbReference type="InterPro" id="IPR026051">
    <property type="entry name" value="ALG1-like"/>
</dbReference>
<dbReference type="WBParaSite" id="EN70_3472">
    <property type="protein sequence ID" value="EN70_3472"/>
    <property type="gene ID" value="EN70_3472"/>
</dbReference>
<keyword evidence="7 10" id="KW-1133">Transmembrane helix</keyword>
<keyword evidence="6" id="KW-0256">Endoplasmic reticulum</keyword>
<evidence type="ECO:0000256" key="5">
    <source>
        <dbReference type="ARBA" id="ARBA00022692"/>
    </source>
</evidence>
<evidence type="ECO:0000256" key="2">
    <source>
        <dbReference type="ARBA" id="ARBA00004922"/>
    </source>
</evidence>
<evidence type="ECO:0000256" key="6">
    <source>
        <dbReference type="ARBA" id="ARBA00022824"/>
    </source>
</evidence>
<name>A0A1I7VK88_LOALO</name>
<dbReference type="eggNOG" id="KOG2941">
    <property type="taxonomic scope" value="Eukaryota"/>
</dbReference>
<feature type="region of interest" description="Disordered" evidence="9">
    <location>
        <begin position="623"/>
        <end position="720"/>
    </location>
</feature>
<evidence type="ECO:0000256" key="3">
    <source>
        <dbReference type="ARBA" id="ARBA00022676"/>
    </source>
</evidence>
<keyword evidence="8 10" id="KW-0472">Membrane</keyword>
<reference evidence="11" key="1">
    <citation type="submission" date="2012-04" db="EMBL/GenBank/DDBJ databases">
        <title>The Genome Sequence of Loa loa.</title>
        <authorList>
            <consortium name="The Broad Institute Genome Sequencing Platform"/>
            <consortium name="Broad Institute Genome Sequencing Center for Infectious Disease"/>
            <person name="Nutman T.B."/>
            <person name="Fink D.L."/>
            <person name="Russ C."/>
            <person name="Young S."/>
            <person name="Zeng Q."/>
            <person name="Gargeya S."/>
            <person name="Alvarado L."/>
            <person name="Berlin A."/>
            <person name="Chapman S.B."/>
            <person name="Chen Z."/>
            <person name="Freedman E."/>
            <person name="Gellesch M."/>
            <person name="Goldberg J."/>
            <person name="Griggs A."/>
            <person name="Gujja S."/>
            <person name="Heilman E.R."/>
            <person name="Heiman D."/>
            <person name="Howarth C."/>
            <person name="Mehta T."/>
            <person name="Neiman D."/>
            <person name="Pearson M."/>
            <person name="Roberts A."/>
            <person name="Saif S."/>
            <person name="Shea T."/>
            <person name="Shenoy N."/>
            <person name="Sisk P."/>
            <person name="Stolte C."/>
            <person name="Sykes S."/>
            <person name="White J."/>
            <person name="Yandava C."/>
            <person name="Haas B."/>
            <person name="Henn M.R."/>
            <person name="Nusbaum C."/>
            <person name="Birren B."/>
        </authorList>
    </citation>
    <scope>NUCLEOTIDE SEQUENCE [LARGE SCALE GENOMIC DNA]</scope>
</reference>
<evidence type="ECO:0000256" key="10">
    <source>
        <dbReference type="SAM" id="Phobius"/>
    </source>
</evidence>
<dbReference type="PANTHER" id="PTHR13036:SF0">
    <property type="entry name" value="CHITOBIOSYLDIPHOSPHODOLICHOL BETA-MANNOSYLTRANSFERASE"/>
    <property type="match status" value="1"/>
</dbReference>
<evidence type="ECO:0000256" key="7">
    <source>
        <dbReference type="ARBA" id="ARBA00022989"/>
    </source>
</evidence>
<evidence type="ECO:0000256" key="9">
    <source>
        <dbReference type="SAM" id="MobiDB-lite"/>
    </source>
</evidence>
<dbReference type="Proteomes" id="UP000095285">
    <property type="component" value="Unassembled WGS sequence"/>
</dbReference>
<feature type="compositionally biased region" description="Basic and acidic residues" evidence="9">
    <location>
        <begin position="624"/>
        <end position="636"/>
    </location>
</feature>
<keyword evidence="5 10" id="KW-0812">Transmembrane</keyword>
<keyword evidence="3" id="KW-0328">Glycosyltransferase</keyword>